<dbReference type="AlphaFoldDB" id="A0A220VGF2"/>
<evidence type="ECO:0000256" key="2">
    <source>
        <dbReference type="ARBA" id="ARBA00001947"/>
    </source>
</evidence>
<evidence type="ECO:0000256" key="5">
    <source>
        <dbReference type="ARBA" id="ARBA00022723"/>
    </source>
</evidence>
<dbReference type="InterPro" id="IPR020084">
    <property type="entry name" value="NUDIX_hydrolase_CS"/>
</dbReference>
<sequence>MKIIEPLFSKNILHRDDKIRNYEQLERMKLLQKSNCFFVLLYRGQFVFNGTTQDYIFSNQAYYQQYSTPKDEIIYLGTFQNQHYFVTILDFLVHTNQLDDLKMITENINIDNEHLSIMAQALGIANWNQTHKFCGQCGSLNQKQHFGWKKYCTKCKKEHFPRLDPAVIMLLTNDKNEVFLGSGVRFPENRYSLLAGFMEPGESIELAAIREVYEESGIRATFKSYLKSQPWPFPMGLMIGVHLTTHQQNFKLDTNEIRTGRWFTKSEISNYFKEEAADFSLPSTYGIARNILHAWSIENT</sequence>
<dbReference type="GO" id="GO:0035529">
    <property type="term" value="F:NADH pyrophosphatase activity"/>
    <property type="evidence" value="ECO:0007669"/>
    <property type="project" value="TreeGrafter"/>
</dbReference>
<comment type="similarity">
    <text evidence="3">Belongs to the Nudix hydrolase family. NudC subfamily.</text>
</comment>
<dbReference type="PANTHER" id="PTHR42904:SF6">
    <property type="entry name" value="NAD-CAPPED RNA HYDROLASE NUDT12"/>
    <property type="match status" value="1"/>
</dbReference>
<evidence type="ECO:0000256" key="3">
    <source>
        <dbReference type="ARBA" id="ARBA00009595"/>
    </source>
</evidence>
<dbReference type="InterPro" id="IPR015797">
    <property type="entry name" value="NUDIX_hydrolase-like_dom_sf"/>
</dbReference>
<dbReference type="InterPro" id="IPR015376">
    <property type="entry name" value="Znr_NADH_PPase"/>
</dbReference>
<evidence type="ECO:0000256" key="1">
    <source>
        <dbReference type="ARBA" id="ARBA00001946"/>
    </source>
</evidence>
<dbReference type="KEGG" id="pmai:CF386_10465"/>
<comment type="cofactor">
    <cofactor evidence="1">
        <name>Mg(2+)</name>
        <dbReference type="ChEBI" id="CHEBI:18420"/>
    </cofactor>
</comment>
<dbReference type="GO" id="GO:0006742">
    <property type="term" value="P:NADP+ catabolic process"/>
    <property type="evidence" value="ECO:0007669"/>
    <property type="project" value="TreeGrafter"/>
</dbReference>
<dbReference type="CDD" id="cd03429">
    <property type="entry name" value="NUDIX_NADH_pyrophosphatase_Nudt13"/>
    <property type="match status" value="1"/>
</dbReference>
<dbReference type="PANTHER" id="PTHR42904">
    <property type="entry name" value="NUDIX HYDROLASE, NUDC SUBFAMILY"/>
    <property type="match status" value="1"/>
</dbReference>
<gene>
    <name evidence="11" type="ORF">CF386_10465</name>
</gene>
<keyword evidence="8" id="KW-0520">NAD</keyword>
<dbReference type="OrthoDB" id="9791656at2"/>
<dbReference type="InterPro" id="IPR050241">
    <property type="entry name" value="NAD-cap_RNA_hydrolase_NudC"/>
</dbReference>
<dbReference type="Gene3D" id="3.90.79.10">
    <property type="entry name" value="Nucleoside Triphosphate Pyrophosphohydrolase"/>
    <property type="match status" value="1"/>
</dbReference>
<proteinExistence type="inferred from homology"/>
<dbReference type="Gene3D" id="3.90.79.20">
    <property type="match status" value="1"/>
</dbReference>
<evidence type="ECO:0000259" key="10">
    <source>
        <dbReference type="PROSITE" id="PS51462"/>
    </source>
</evidence>
<dbReference type="Proteomes" id="UP000242175">
    <property type="component" value="Chromosome small"/>
</dbReference>
<dbReference type="InterPro" id="IPR049734">
    <property type="entry name" value="NudC-like_C"/>
</dbReference>
<dbReference type="NCBIfam" id="NF001299">
    <property type="entry name" value="PRK00241.1"/>
    <property type="match status" value="1"/>
</dbReference>
<dbReference type="InterPro" id="IPR000086">
    <property type="entry name" value="NUDIX_hydrolase_dom"/>
</dbReference>
<comment type="cofactor">
    <cofactor evidence="2">
        <name>Zn(2+)</name>
        <dbReference type="ChEBI" id="CHEBI:29105"/>
    </cofactor>
</comment>
<dbReference type="EC" id="3.6.1.22" evidence="4"/>
<evidence type="ECO:0000313" key="11">
    <source>
        <dbReference type="EMBL" id="ASK79474.1"/>
    </source>
</evidence>
<evidence type="ECO:0000256" key="7">
    <source>
        <dbReference type="ARBA" id="ARBA00022842"/>
    </source>
</evidence>
<dbReference type="GO" id="GO:0019677">
    <property type="term" value="P:NAD+ catabolic process"/>
    <property type="evidence" value="ECO:0007669"/>
    <property type="project" value="TreeGrafter"/>
</dbReference>
<name>A0A220VGF2_9GAMM</name>
<keyword evidence="6" id="KW-0378">Hydrolase</keyword>
<organism evidence="11 12">
    <name type="scientific">Paraphotobacterium marinum</name>
    <dbReference type="NCBI Taxonomy" id="1755811"/>
    <lineage>
        <taxon>Bacteria</taxon>
        <taxon>Pseudomonadati</taxon>
        <taxon>Pseudomonadota</taxon>
        <taxon>Gammaproteobacteria</taxon>
        <taxon>Vibrionales</taxon>
        <taxon>Vibrionaceae</taxon>
        <taxon>Paraphotobacterium</taxon>
    </lineage>
</organism>
<dbReference type="EMBL" id="CP022356">
    <property type="protein sequence ID" value="ASK79474.1"/>
    <property type="molecule type" value="Genomic_DNA"/>
</dbReference>
<evidence type="ECO:0000256" key="6">
    <source>
        <dbReference type="ARBA" id="ARBA00022801"/>
    </source>
</evidence>
<dbReference type="Pfam" id="PF09297">
    <property type="entry name" value="Zn_ribbon_NUD"/>
    <property type="match status" value="1"/>
</dbReference>
<reference evidence="11 12" key="1">
    <citation type="journal article" date="2016" name="Int. J. Syst. Evol. Microbiol.">
        <title>Paraphotobacterium marinum gen. nov., sp. nov., a member of the family Vibrionaceae, isolated from surface seawater.</title>
        <authorList>
            <person name="Huang Z."/>
            <person name="Dong C."/>
            <person name="Shao Z."/>
        </authorList>
    </citation>
    <scope>NUCLEOTIDE SEQUENCE [LARGE SCALE GENOMIC DNA]</scope>
    <source>
        <strain evidence="11 12">NSCS20N07D</strain>
    </source>
</reference>
<evidence type="ECO:0000256" key="8">
    <source>
        <dbReference type="ARBA" id="ARBA00023027"/>
    </source>
</evidence>
<feature type="domain" description="Nudix hydrolase" evidence="10">
    <location>
        <begin position="161"/>
        <end position="285"/>
    </location>
</feature>
<evidence type="ECO:0000313" key="12">
    <source>
        <dbReference type="Proteomes" id="UP000242175"/>
    </source>
</evidence>
<keyword evidence="5" id="KW-0479">Metal-binding</keyword>
<dbReference type="PROSITE" id="PS00893">
    <property type="entry name" value="NUDIX_BOX"/>
    <property type="match status" value="1"/>
</dbReference>
<accession>A0A220VGF2</accession>
<dbReference type="GO" id="GO:0046872">
    <property type="term" value="F:metal ion binding"/>
    <property type="evidence" value="ECO:0007669"/>
    <property type="project" value="UniProtKB-KW"/>
</dbReference>
<evidence type="ECO:0000256" key="9">
    <source>
        <dbReference type="ARBA" id="ARBA00023679"/>
    </source>
</evidence>
<dbReference type="SUPFAM" id="SSF55811">
    <property type="entry name" value="Nudix"/>
    <property type="match status" value="1"/>
</dbReference>
<dbReference type="PROSITE" id="PS51462">
    <property type="entry name" value="NUDIX"/>
    <property type="match status" value="1"/>
</dbReference>
<evidence type="ECO:0000256" key="4">
    <source>
        <dbReference type="ARBA" id="ARBA00012381"/>
    </source>
</evidence>
<dbReference type="RefSeq" id="WP_089074382.1">
    <property type="nucleotide sequence ID" value="NZ_CBCSAM010000004.1"/>
</dbReference>
<protein>
    <recommendedName>
        <fullName evidence="4">NAD(+) diphosphatase</fullName>
        <ecNumber evidence="4">3.6.1.22</ecNumber>
    </recommendedName>
</protein>
<keyword evidence="7" id="KW-0460">Magnesium</keyword>
<dbReference type="GO" id="GO:0005829">
    <property type="term" value="C:cytosol"/>
    <property type="evidence" value="ECO:0007669"/>
    <property type="project" value="TreeGrafter"/>
</dbReference>
<keyword evidence="12" id="KW-1185">Reference proteome</keyword>
<comment type="catalytic activity">
    <reaction evidence="9">
        <text>a 5'-end NAD(+)-phospho-ribonucleoside in mRNA + H2O = a 5'-end phospho-adenosine-phospho-ribonucleoside in mRNA + beta-nicotinamide D-ribonucleotide + 2 H(+)</text>
        <dbReference type="Rhea" id="RHEA:60876"/>
        <dbReference type="Rhea" id="RHEA-COMP:15698"/>
        <dbReference type="Rhea" id="RHEA-COMP:15719"/>
        <dbReference type="ChEBI" id="CHEBI:14649"/>
        <dbReference type="ChEBI" id="CHEBI:15377"/>
        <dbReference type="ChEBI" id="CHEBI:15378"/>
        <dbReference type="ChEBI" id="CHEBI:144029"/>
        <dbReference type="ChEBI" id="CHEBI:144051"/>
    </reaction>
    <physiologicalReaction direction="left-to-right" evidence="9">
        <dbReference type="Rhea" id="RHEA:60877"/>
    </physiologicalReaction>
</comment>
<dbReference type="Pfam" id="PF00293">
    <property type="entry name" value="NUDIX"/>
    <property type="match status" value="1"/>
</dbReference>